<evidence type="ECO:0000313" key="2">
    <source>
        <dbReference type="Proteomes" id="UP000005408"/>
    </source>
</evidence>
<keyword evidence="2" id="KW-1185">Reference proteome</keyword>
<sequence>MQKTHLLVRALDMAHPIQEFEPSVLRHVHDDEEGNNFASEIVCHFMDGRYFIKTKFHAEFLEKLKDERATKKTWIYLNGLEGLGKSSSSIYYVLKCRENGDLSVHYVDLNRIEERDEDLESFEAYSKKFGNRDCVIVDHLTLYNAHYLEKVKKIVKRQVSYPQFILIEIGFTASAHKFMEFGREFQLDEDTFLNIWKGSLEYMLSQKDKEDMNYEHRLGLLDKGKEVYDEFSKEYIMTPRLLNSVLEDMYTRTNETVEEAFAQYTKEKQHKILNCKSSENIEYAKFQLHTAVLLHCIPNKQEIIIKREWAQELKIGINIFEVEHYKIQTPGLLQSNLEYARMGLDVGDICVKIRHLIPTLANCWRERFPYDLEGMLQIAKNVGSDKILPIMFQNGGARKEFEKLLVDTQKEIQSVLLPFSIGGETIYQVSQSKQELLQTPCTVVPSVENFFERNAKELSSYYQDIPENFKGHERNVALFSLFIKQLSNNFDKFLVYPLIPNFMGVDYFVFYNVSVDRCEGCTSSKRIKVQEKTLYLVQVATGAMHRGDTIGQALNVVKQIFANENVVVHAVVIVASQNKESFTLTKCAFENISVINLHGTEKPLLQNNCLLYQFYLELLKSF</sequence>
<dbReference type="OrthoDB" id="6173427at2759"/>
<name>A0A8W8I788_MAGGI</name>
<organism evidence="1 2">
    <name type="scientific">Magallana gigas</name>
    <name type="common">Pacific oyster</name>
    <name type="synonym">Crassostrea gigas</name>
    <dbReference type="NCBI Taxonomy" id="29159"/>
    <lineage>
        <taxon>Eukaryota</taxon>
        <taxon>Metazoa</taxon>
        <taxon>Spiralia</taxon>
        <taxon>Lophotrochozoa</taxon>
        <taxon>Mollusca</taxon>
        <taxon>Bivalvia</taxon>
        <taxon>Autobranchia</taxon>
        <taxon>Pteriomorphia</taxon>
        <taxon>Ostreida</taxon>
        <taxon>Ostreoidea</taxon>
        <taxon>Ostreidae</taxon>
        <taxon>Magallana</taxon>
    </lineage>
</organism>
<dbReference type="AlphaFoldDB" id="A0A8W8I788"/>
<proteinExistence type="predicted"/>
<dbReference type="OMA" id="RCAFENI"/>
<dbReference type="EnsemblMetazoa" id="G12717.1">
    <property type="protein sequence ID" value="G12717.1:cds"/>
    <property type="gene ID" value="G12717"/>
</dbReference>
<reference evidence="1" key="1">
    <citation type="submission" date="2022-08" db="UniProtKB">
        <authorList>
            <consortium name="EnsemblMetazoa"/>
        </authorList>
    </citation>
    <scope>IDENTIFICATION</scope>
    <source>
        <strain evidence="1">05x7-T-G4-1.051#20</strain>
    </source>
</reference>
<protein>
    <submittedName>
        <fullName evidence="1">Uncharacterized protein</fullName>
    </submittedName>
</protein>
<dbReference type="Proteomes" id="UP000005408">
    <property type="component" value="Unassembled WGS sequence"/>
</dbReference>
<evidence type="ECO:0000313" key="1">
    <source>
        <dbReference type="EnsemblMetazoa" id="G12717.1:cds"/>
    </source>
</evidence>
<accession>A0A8W8I788</accession>